<evidence type="ECO:0000313" key="2">
    <source>
        <dbReference type="Proteomes" id="UP000257136"/>
    </source>
</evidence>
<name>A0A3E0ERC9_9FLAO</name>
<protein>
    <submittedName>
        <fullName evidence="1">AraC family transcriptional regulator</fullName>
    </submittedName>
</protein>
<comment type="caution">
    <text evidence="1">The sequence shown here is derived from an EMBL/GenBank/DDBJ whole genome shotgun (WGS) entry which is preliminary data.</text>
</comment>
<gene>
    <name evidence="1" type="ORF">C8P67_10217</name>
</gene>
<accession>A0A3E0ERC9</accession>
<proteinExistence type="predicted"/>
<dbReference type="EMBL" id="QUNI01000002">
    <property type="protein sequence ID" value="REH00773.1"/>
    <property type="molecule type" value="Genomic_DNA"/>
</dbReference>
<keyword evidence="2" id="KW-1185">Reference proteome</keyword>
<dbReference type="RefSeq" id="WP_115810148.1">
    <property type="nucleotide sequence ID" value="NZ_QUNI01000002.1"/>
</dbReference>
<sequence length="290" mass="33423">MKNIYLKAGKTQDVFNDLKDNFNGILSSGNDEFNVSFASVFAKGNIKGIEFPEGMTYMQFDMIFHDNVRMSIEPLNNSPVFLAYCMDGSLQHSFGEHGKRKSIKKQQTGILKSNSNVNSILHFEKHVPIKFNVIAIGTNHNAAYEPNAVFANKLKKTFSKIEENYLDVSPQCFEISQKIEELNTMPHKGIVRNMEVNRILEKIVELEIEQQTDSFSKLEETINSFTLKQIDHIKSTSGFIKNLSLELFTTDFIVQKAMTVTNKLQKEFKLMFTRSVHEFLLYIRIERERI</sequence>
<organism evidence="1 2">
    <name type="scientific">Flavobacterium aquicola</name>
    <dbReference type="NCBI Taxonomy" id="1682742"/>
    <lineage>
        <taxon>Bacteria</taxon>
        <taxon>Pseudomonadati</taxon>
        <taxon>Bacteroidota</taxon>
        <taxon>Flavobacteriia</taxon>
        <taxon>Flavobacteriales</taxon>
        <taxon>Flavobacteriaceae</taxon>
        <taxon>Flavobacterium</taxon>
    </lineage>
</organism>
<reference evidence="1 2" key="1">
    <citation type="submission" date="2018-08" db="EMBL/GenBank/DDBJ databases">
        <title>Genomic Encyclopedia of Archaeal and Bacterial Type Strains, Phase II (KMG-II): from individual species to whole genera.</title>
        <authorList>
            <person name="Goeker M."/>
        </authorList>
    </citation>
    <scope>NUCLEOTIDE SEQUENCE [LARGE SCALE GENOMIC DNA]</scope>
    <source>
        <strain evidence="1 2">DSM 100880</strain>
    </source>
</reference>
<evidence type="ECO:0000313" key="1">
    <source>
        <dbReference type="EMBL" id="REH00773.1"/>
    </source>
</evidence>
<dbReference type="Proteomes" id="UP000257136">
    <property type="component" value="Unassembled WGS sequence"/>
</dbReference>
<dbReference type="OrthoDB" id="2666928at2"/>
<dbReference type="AlphaFoldDB" id="A0A3E0ERC9"/>